<dbReference type="RefSeq" id="WP_212772940.1">
    <property type="nucleotide sequence ID" value="NZ_AP024601.1"/>
</dbReference>
<dbReference type="EMBL" id="AP024601">
    <property type="protein sequence ID" value="BCU82622.1"/>
    <property type="molecule type" value="Genomic_DNA"/>
</dbReference>
<accession>A0A8D5ZP41</accession>
<evidence type="ECO:0000259" key="1">
    <source>
        <dbReference type="Pfam" id="PF14343"/>
    </source>
</evidence>
<proteinExistence type="predicted"/>
<name>A0A8D5ZP41_9BACL</name>
<dbReference type="Proteomes" id="UP000677436">
    <property type="component" value="Chromosome"/>
</dbReference>
<dbReference type="Pfam" id="PF14343">
    <property type="entry name" value="PrcB_C"/>
    <property type="match status" value="1"/>
</dbReference>
<reference evidence="2" key="2">
    <citation type="journal article" date="2021" name="Microbiol. Resour. Announc.">
        <title>Complete Genome Sequence of Polycladomyces abyssicola JIR-001T, Isolated from Hemipelagic Sediment in Deep Seawater.</title>
        <authorList>
            <person name="Tsubouchi T."/>
            <person name="Kaneko Y."/>
        </authorList>
    </citation>
    <scope>NUCLEOTIDE SEQUENCE</scope>
    <source>
        <strain evidence="2">JIR-001</strain>
    </source>
</reference>
<organism evidence="2 3">
    <name type="scientific">Polycladomyces abyssicola</name>
    <dbReference type="NCBI Taxonomy" id="1125966"/>
    <lineage>
        <taxon>Bacteria</taxon>
        <taxon>Bacillati</taxon>
        <taxon>Bacillota</taxon>
        <taxon>Bacilli</taxon>
        <taxon>Bacillales</taxon>
        <taxon>Thermoactinomycetaceae</taxon>
        <taxon>Polycladomyces</taxon>
    </lineage>
</organism>
<protein>
    <recommendedName>
        <fullName evidence="1">PrcB C-terminal domain-containing protein</fullName>
    </recommendedName>
</protein>
<gene>
    <name evidence="2" type="ORF">JIR001_24050</name>
</gene>
<keyword evidence="3" id="KW-1185">Reference proteome</keyword>
<sequence>MKNPWKVIVMLLLVLMMGITGCGGGMSRDHGTPQGKTPQDDMNIPFRQESLQQLPVEVKKRWEEIQATGKPTGVAVHANERTYVIAALGMRPTGGYRIEIQRIHRLGHTVVVYAKEQAPPPGSLVTQVITYPVTVVSIPLQTDVTFQFRIKTARPPAQM</sequence>
<dbReference type="AlphaFoldDB" id="A0A8D5ZP41"/>
<reference evidence="2" key="1">
    <citation type="journal article" date="2013" name="Int. J. Syst. Evol. Microbiol.">
        <title>Polycladomyces abyssicola gen. nov., sp. nov., a thermophilic filamentous bacterium isolated from hemipelagic sediment.</title>
        <authorList>
            <person name="Tsubouchi T."/>
            <person name="Shimane Y."/>
            <person name="Mori K."/>
            <person name="Usui K."/>
            <person name="Hiraki T."/>
            <person name="Tame A."/>
            <person name="Uematsu K."/>
            <person name="Maruyama T."/>
            <person name="Hatada Y."/>
        </authorList>
    </citation>
    <scope>NUCLEOTIDE SEQUENCE</scope>
    <source>
        <strain evidence="2">JIR-001</strain>
    </source>
</reference>
<dbReference type="InterPro" id="IPR025748">
    <property type="entry name" value="PrcB_C_dom"/>
</dbReference>
<dbReference type="KEGG" id="pabs:JIR001_24050"/>
<dbReference type="PROSITE" id="PS51257">
    <property type="entry name" value="PROKAR_LIPOPROTEIN"/>
    <property type="match status" value="1"/>
</dbReference>
<feature type="domain" description="PrcB C-terminal" evidence="1">
    <location>
        <begin position="82"/>
        <end position="139"/>
    </location>
</feature>
<evidence type="ECO:0000313" key="3">
    <source>
        <dbReference type="Proteomes" id="UP000677436"/>
    </source>
</evidence>
<evidence type="ECO:0000313" key="2">
    <source>
        <dbReference type="EMBL" id="BCU82622.1"/>
    </source>
</evidence>